<dbReference type="InterPro" id="IPR012902">
    <property type="entry name" value="N_methyl_site"/>
</dbReference>
<dbReference type="Gene3D" id="3.30.700.10">
    <property type="entry name" value="Glycoprotein, Type 4 Pilin"/>
    <property type="match status" value="1"/>
</dbReference>
<dbReference type="GO" id="GO:0007155">
    <property type="term" value="P:cell adhesion"/>
    <property type="evidence" value="ECO:0007669"/>
    <property type="project" value="InterPro"/>
</dbReference>
<evidence type="ECO:0000313" key="8">
    <source>
        <dbReference type="Proteomes" id="UP000239710"/>
    </source>
</evidence>
<dbReference type="EMBL" id="FLTX01000097">
    <property type="protein sequence ID" value="SBV53261.1"/>
    <property type="molecule type" value="Genomic_DNA"/>
</dbReference>
<keyword evidence="3" id="KW-0281">Fimbrium</keyword>
<keyword evidence="4" id="KW-0472">Membrane</keyword>
<dbReference type="AlphaFoldDB" id="A0A1C3NS98"/>
<dbReference type="PROSITE" id="PS00409">
    <property type="entry name" value="PROKAR_NTER_METHYL"/>
    <property type="match status" value="1"/>
</dbReference>
<dbReference type="Pfam" id="PF00114">
    <property type="entry name" value="Pilin"/>
    <property type="match status" value="1"/>
</dbReference>
<name>A0A1C3NS98_9XANT</name>
<dbReference type="GO" id="GO:0043107">
    <property type="term" value="P:type IV pilus-dependent motility"/>
    <property type="evidence" value="ECO:0007669"/>
    <property type="project" value="TreeGrafter"/>
</dbReference>
<dbReference type="EMBL" id="MDCE01000114">
    <property type="protein sequence ID" value="PPV03097.1"/>
    <property type="molecule type" value="Genomic_DNA"/>
</dbReference>
<dbReference type="GO" id="GO:0044096">
    <property type="term" value="C:type IV pilus"/>
    <property type="evidence" value="ECO:0007669"/>
    <property type="project" value="TreeGrafter"/>
</dbReference>
<dbReference type="NCBIfam" id="TIGR02532">
    <property type="entry name" value="IV_pilin_GFxxxE"/>
    <property type="match status" value="1"/>
</dbReference>
<reference evidence="6 7" key="1">
    <citation type="submission" date="2016-06" db="EMBL/GenBank/DDBJ databases">
        <authorList>
            <person name="Kjaerup R.B."/>
            <person name="Dalgaard T.S."/>
            <person name="Juul-Madsen H.R."/>
        </authorList>
    </citation>
    <scope>NUCLEOTIDE SEQUENCE [LARGE SCALE GENOMIC DNA]</scope>
    <source>
        <strain evidence="6">LMG947</strain>
    </source>
</reference>
<keyword evidence="2" id="KW-0488">Methylation</keyword>
<proteinExistence type="inferred from homology"/>
<evidence type="ECO:0000313" key="7">
    <source>
        <dbReference type="Proteomes" id="UP000092503"/>
    </source>
</evidence>
<keyword evidence="8" id="KW-1185">Reference proteome</keyword>
<comment type="similarity">
    <text evidence="1 3">Belongs to the N-Me-Phe pilin family.</text>
</comment>
<dbReference type="Proteomes" id="UP000092503">
    <property type="component" value="Unassembled WGS sequence"/>
</dbReference>
<dbReference type="PANTHER" id="PTHR30093">
    <property type="entry name" value="GENERAL SECRETION PATHWAY PROTEIN G"/>
    <property type="match status" value="1"/>
</dbReference>
<dbReference type="STRING" id="56449.XBLMG947_4074"/>
<gene>
    <name evidence="6" type="ORF">XBLMG947_4074</name>
    <name evidence="5" type="ORF">XbrCFBP1976_21655</name>
</gene>
<keyword evidence="4" id="KW-1133">Transmembrane helix</keyword>
<evidence type="ECO:0000313" key="5">
    <source>
        <dbReference type="EMBL" id="PPV03097.1"/>
    </source>
</evidence>
<dbReference type="PANTHER" id="PTHR30093:SF34">
    <property type="entry name" value="PREPILIN PEPTIDASE-DEPENDENT PROTEIN D"/>
    <property type="match status" value="1"/>
</dbReference>
<sequence length="149" mass="15066">MKKQQGFTLIELMIVIAIIAILAAIAIPAYQDYIARAQMSEAMTLASGQKVGVSEVFANNGTCPTNGNNGFAAATDINGKYVAQVAVGGTAAAAGGCTIVATMKSTGAAAGIQGKKLTLTLSNADKGSNVWQCTSDAAQKYLPTACTGT</sequence>
<reference evidence="5 8" key="2">
    <citation type="submission" date="2016-08" db="EMBL/GenBank/DDBJ databases">
        <title>Evolution of the type three secretion system and type three effector repertoires in Xanthomonas.</title>
        <authorList>
            <person name="Merda D."/>
            <person name="Briand M."/>
            <person name="Bosis E."/>
            <person name="Rousseau C."/>
            <person name="Portier P."/>
            <person name="Jacques M.-A."/>
            <person name="Fischer-Le Saux M."/>
        </authorList>
    </citation>
    <scope>NUCLEOTIDE SEQUENCE [LARGE SCALE GENOMIC DNA]</scope>
    <source>
        <strain evidence="5 8">CFBP1976</strain>
    </source>
</reference>
<protein>
    <submittedName>
        <fullName evidence="5 6">Pilin</fullName>
    </submittedName>
</protein>
<dbReference type="OrthoDB" id="5767514at2"/>
<accession>A0A1C3NS98</accession>
<keyword evidence="4" id="KW-0812">Transmembrane</keyword>
<evidence type="ECO:0000256" key="4">
    <source>
        <dbReference type="SAM" id="Phobius"/>
    </source>
</evidence>
<evidence type="ECO:0000313" key="6">
    <source>
        <dbReference type="EMBL" id="SBV53261.1"/>
    </source>
</evidence>
<dbReference type="Pfam" id="PF07963">
    <property type="entry name" value="N_methyl"/>
    <property type="match status" value="1"/>
</dbReference>
<dbReference type="RefSeq" id="WP_065470346.1">
    <property type="nucleotide sequence ID" value="NZ_FLTX01000097.1"/>
</dbReference>
<dbReference type="InterPro" id="IPR045584">
    <property type="entry name" value="Pilin-like"/>
</dbReference>
<evidence type="ECO:0000256" key="2">
    <source>
        <dbReference type="ARBA" id="ARBA00022481"/>
    </source>
</evidence>
<dbReference type="InterPro" id="IPR001082">
    <property type="entry name" value="Pilin"/>
</dbReference>
<dbReference type="SUPFAM" id="SSF54523">
    <property type="entry name" value="Pili subunits"/>
    <property type="match status" value="1"/>
</dbReference>
<evidence type="ECO:0000256" key="1">
    <source>
        <dbReference type="ARBA" id="ARBA00005233"/>
    </source>
</evidence>
<feature type="transmembrane region" description="Helical" evidence="4">
    <location>
        <begin position="12"/>
        <end position="30"/>
    </location>
</feature>
<evidence type="ECO:0000256" key="3">
    <source>
        <dbReference type="RuleBase" id="RU000389"/>
    </source>
</evidence>
<organism evidence="6 7">
    <name type="scientific">Xanthomonas bromi</name>
    <dbReference type="NCBI Taxonomy" id="56449"/>
    <lineage>
        <taxon>Bacteria</taxon>
        <taxon>Pseudomonadati</taxon>
        <taxon>Pseudomonadota</taxon>
        <taxon>Gammaproteobacteria</taxon>
        <taxon>Lysobacterales</taxon>
        <taxon>Lysobacteraceae</taxon>
        <taxon>Xanthomonas</taxon>
    </lineage>
</organism>
<dbReference type="Proteomes" id="UP000239710">
    <property type="component" value="Unassembled WGS sequence"/>
</dbReference>